<dbReference type="GO" id="GO:0019897">
    <property type="term" value="C:extrinsic component of plasma membrane"/>
    <property type="evidence" value="ECO:0007669"/>
    <property type="project" value="UniProtKB-UniRule"/>
</dbReference>
<evidence type="ECO:0000256" key="1">
    <source>
        <dbReference type="ARBA" id="ARBA00000185"/>
    </source>
</evidence>
<dbReference type="GO" id="GO:0007059">
    <property type="term" value="P:chromosome segregation"/>
    <property type="evidence" value="ECO:0007669"/>
    <property type="project" value="UniProtKB-UniRule"/>
</dbReference>
<dbReference type="Gene3D" id="1.10.268.10">
    <property type="entry name" value="Topoisomerase, domain 3"/>
    <property type="match status" value="1"/>
</dbReference>
<keyword evidence="3 7" id="KW-0799">Topoisomerase</keyword>
<feature type="compositionally biased region" description="Basic residues" evidence="9">
    <location>
        <begin position="1"/>
        <end position="14"/>
    </location>
</feature>
<dbReference type="InterPro" id="IPR002205">
    <property type="entry name" value="Topo_IIA_dom_A"/>
</dbReference>
<dbReference type="GO" id="GO:0006265">
    <property type="term" value="P:DNA topological change"/>
    <property type="evidence" value="ECO:0007669"/>
    <property type="project" value="UniProtKB-UniRule"/>
</dbReference>
<evidence type="ECO:0000259" key="10">
    <source>
        <dbReference type="PROSITE" id="PS52040"/>
    </source>
</evidence>
<protein>
    <recommendedName>
        <fullName evidence="7">DNA topoisomerase 4 subunit A</fullName>
        <ecNumber evidence="7">5.6.2.2</ecNumber>
    </recommendedName>
    <alternativeName>
        <fullName evidence="7">Topoisomerase IV subunit A</fullName>
    </alternativeName>
</protein>
<comment type="similarity">
    <text evidence="7">Belongs to the type II topoisomerase GyrA/ParC subunit family. ParC type 1 subfamily.</text>
</comment>
<feature type="domain" description="Topo IIA-type catalytic" evidence="10">
    <location>
        <begin position="51"/>
        <end position="518"/>
    </location>
</feature>
<dbReference type="Gene3D" id="3.90.199.10">
    <property type="entry name" value="Topoisomerase II, domain 5"/>
    <property type="match status" value="1"/>
</dbReference>
<comment type="function">
    <text evidence="7">Topoisomerase IV is essential for chromosome segregation. It relaxes supercoiled DNA. Performs the decatenation events required during the replication of a circular DNA molecule.</text>
</comment>
<accession>A0AAE9ZHW9</accession>
<feature type="site" description="Interaction with DNA" evidence="7">
    <location>
        <position position="97"/>
    </location>
</feature>
<dbReference type="InterPro" id="IPR013760">
    <property type="entry name" value="Topo_IIA-like_dom_sf"/>
</dbReference>
<dbReference type="GO" id="GO:0003677">
    <property type="term" value="F:DNA binding"/>
    <property type="evidence" value="ECO:0007669"/>
    <property type="project" value="UniProtKB-UniRule"/>
</dbReference>
<comment type="subcellular location">
    <subcellularLocation>
        <location evidence="7">Cell membrane</location>
        <topology evidence="7">Peripheral membrane protein</topology>
    </subcellularLocation>
</comment>
<evidence type="ECO:0000256" key="9">
    <source>
        <dbReference type="SAM" id="MobiDB-lite"/>
    </source>
</evidence>
<feature type="site" description="Interaction with DNA" evidence="7">
    <location>
        <position position="59"/>
    </location>
</feature>
<feature type="region of interest" description="Disordered" evidence="9">
    <location>
        <begin position="1"/>
        <end position="20"/>
    </location>
</feature>
<dbReference type="InterPro" id="IPR050220">
    <property type="entry name" value="Type_II_DNA_Topoisomerases"/>
</dbReference>
<dbReference type="GO" id="GO:0009330">
    <property type="term" value="C:DNA topoisomerase type II (double strand cut, ATP-hydrolyzing) complex"/>
    <property type="evidence" value="ECO:0007669"/>
    <property type="project" value="UniProtKB-ARBA"/>
</dbReference>
<dbReference type="GO" id="GO:0005694">
    <property type="term" value="C:chromosome"/>
    <property type="evidence" value="ECO:0007669"/>
    <property type="project" value="InterPro"/>
</dbReference>
<dbReference type="FunFam" id="1.10.268.10:FF:000001">
    <property type="entry name" value="DNA gyrase subunit A"/>
    <property type="match status" value="1"/>
</dbReference>
<keyword evidence="4 7" id="KW-0238">DNA-binding</keyword>
<evidence type="ECO:0000313" key="12">
    <source>
        <dbReference type="Proteomes" id="UP001214043"/>
    </source>
</evidence>
<evidence type="ECO:0000256" key="3">
    <source>
        <dbReference type="ARBA" id="ARBA00023029"/>
    </source>
</evidence>
<keyword evidence="5 7" id="KW-0472">Membrane</keyword>
<dbReference type="PANTHER" id="PTHR43493:SF1">
    <property type="entry name" value="DNA TOPOISOMERASE 4 SUBUNIT A"/>
    <property type="match status" value="1"/>
</dbReference>
<feature type="site" description="Interaction with DNA" evidence="7">
    <location>
        <position position="95"/>
    </location>
</feature>
<dbReference type="PANTHER" id="PTHR43493">
    <property type="entry name" value="DNA GYRASE/TOPOISOMERASE SUBUNIT A"/>
    <property type="match status" value="1"/>
</dbReference>
<name>A0AAE9ZHW9_9PROT</name>
<dbReference type="InterPro" id="IPR005742">
    <property type="entry name" value="TopoIV_A_Gneg"/>
</dbReference>
<evidence type="ECO:0000256" key="4">
    <source>
        <dbReference type="ARBA" id="ARBA00023125"/>
    </source>
</evidence>
<feature type="active site" description="O-(5'-phospho-DNA)-tyrosine intermediate" evidence="7 8">
    <location>
        <position position="139"/>
    </location>
</feature>
<dbReference type="SUPFAM" id="SSF101904">
    <property type="entry name" value="GyrA/ParC C-terminal domain-like"/>
    <property type="match status" value="1"/>
</dbReference>
<evidence type="ECO:0000256" key="2">
    <source>
        <dbReference type="ARBA" id="ARBA00022475"/>
    </source>
</evidence>
<evidence type="ECO:0000313" key="11">
    <source>
        <dbReference type="EMBL" id="WDI30540.1"/>
    </source>
</evidence>
<dbReference type="AlphaFoldDB" id="A0AAE9ZHW9"/>
<dbReference type="Gene3D" id="3.30.1360.40">
    <property type="match status" value="1"/>
</dbReference>
<reference evidence="11" key="1">
    <citation type="submission" date="2023-02" db="EMBL/GenBank/DDBJ databases">
        <title>Genome sequence of Hyphococcus flavus.</title>
        <authorList>
            <person name="Rong J.-C."/>
            <person name="Zhao Q."/>
            <person name="Yi M."/>
            <person name="Wu J.-Y."/>
        </authorList>
    </citation>
    <scope>NUCLEOTIDE SEQUENCE</scope>
    <source>
        <strain evidence="11">MCCC 1K03223</strain>
    </source>
</reference>
<proteinExistence type="inferred from homology"/>
<keyword evidence="6 7" id="KW-0413">Isomerase</keyword>
<dbReference type="InterPro" id="IPR013757">
    <property type="entry name" value="Topo_IIA_A_a_sf"/>
</dbReference>
<evidence type="ECO:0000256" key="5">
    <source>
        <dbReference type="ARBA" id="ARBA00023136"/>
    </source>
</evidence>
<dbReference type="Gene3D" id="2.120.10.90">
    <property type="entry name" value="DNA gyrase/topoisomerase IV, subunit A, C-terminal"/>
    <property type="match status" value="1"/>
</dbReference>
<organism evidence="11 12">
    <name type="scientific">Hyphococcus flavus</name>
    <dbReference type="NCBI Taxonomy" id="1866326"/>
    <lineage>
        <taxon>Bacteria</taxon>
        <taxon>Pseudomonadati</taxon>
        <taxon>Pseudomonadota</taxon>
        <taxon>Alphaproteobacteria</taxon>
        <taxon>Parvularculales</taxon>
        <taxon>Parvularculaceae</taxon>
        <taxon>Hyphococcus</taxon>
    </lineage>
</organism>
<evidence type="ECO:0000256" key="8">
    <source>
        <dbReference type="PROSITE-ProRule" id="PRU01384"/>
    </source>
</evidence>
<dbReference type="GO" id="GO:0005524">
    <property type="term" value="F:ATP binding"/>
    <property type="evidence" value="ECO:0007669"/>
    <property type="project" value="InterPro"/>
</dbReference>
<keyword evidence="2 7" id="KW-1003">Cell membrane</keyword>
<comment type="catalytic activity">
    <reaction evidence="1 7 8">
        <text>ATP-dependent breakage, passage and rejoining of double-stranded DNA.</text>
        <dbReference type="EC" id="5.6.2.2"/>
    </reaction>
</comment>
<dbReference type="SMART" id="SM00434">
    <property type="entry name" value="TOP4c"/>
    <property type="match status" value="1"/>
</dbReference>
<feature type="site" description="Transition state stabilizer" evidence="7">
    <location>
        <position position="138"/>
    </location>
</feature>
<dbReference type="RefSeq" id="WP_274492342.1">
    <property type="nucleotide sequence ID" value="NZ_CP118166.1"/>
</dbReference>
<dbReference type="NCBIfam" id="NF004044">
    <property type="entry name" value="PRK05561.1"/>
    <property type="match status" value="1"/>
</dbReference>
<dbReference type="Proteomes" id="UP001214043">
    <property type="component" value="Chromosome"/>
</dbReference>
<dbReference type="Pfam" id="PF00521">
    <property type="entry name" value="DNA_topoisoIV"/>
    <property type="match status" value="1"/>
</dbReference>
<dbReference type="SUPFAM" id="SSF56719">
    <property type="entry name" value="Type II DNA topoisomerase"/>
    <property type="match status" value="1"/>
</dbReference>
<dbReference type="CDD" id="cd00187">
    <property type="entry name" value="TOP4c"/>
    <property type="match status" value="1"/>
</dbReference>
<sequence length="765" mass="84890">MKRTKTKTAKKKSTKSAAPTKPEDIFLEPFDEALSQRYLAYALSTITSRALPDVRDGLKPVHRRILYAMRQMKLAPTGGFKKSAKVVGEVMGNFHPHGDQAIYDAMVRLVQDFSVRVPLVDGQGNFGNIDGDNAAAMRYTESRLTAAAQLLLDGIDEDTVDFRETYDGEGREPVVLPAAFPNLLANGASGIAVGMATSIPPHNPAELIDACLHLIKTPKARTETLLKYVKGPDFPTGGVCVEDAAAMEEAYATGRGGFRVRARWETEDLGRGKYQIVVTEIPYQVQKSKLIEKIAELMQAKKLPALADIRDESAEDIRLILEPKTGNIEPAALMESLFKVSDLESRFSLNMNVLGADGAPRVMGLRDVLQSYLDHRKEVLVRRTNFRLDKIAKRLEILDGFLIAYLNLDEVIRIIRYEDDPKAELMKTFKLSDVQTEAILNMRLRSLRKLEEMEIKNEHKDLKAEQKALKALLKSDDAQWKKISEELKDVRKTFDPKSDLGRRRTDIADAPDIEEIDLDVLVEKEPVTIVISEKGWVRTMKGHVEDAKSIKYKEGDREHFIVHAQTTDKLMLFVTNGKFYALDVSALPGGRGHGEPIRLMVDMGNDDAVVAAFMFKGGRKFLVASSSGHGFIAPEDECLSNTRKGKQVLNVPAGAEAAVCRPAPAKVGKDDMLASVGDNKKFLVFPADELPEMTRGKGVVMQKFQKGGLSDAKLFSKKEGLNWTDRSGRVQTIDDWKSFVGKRAQAGRIAPKGFPTSKKFGADTE</sequence>
<dbReference type="GO" id="GO:0005737">
    <property type="term" value="C:cytoplasm"/>
    <property type="evidence" value="ECO:0007669"/>
    <property type="project" value="TreeGrafter"/>
</dbReference>
<dbReference type="EC" id="5.6.2.2" evidence="7"/>
<dbReference type="NCBIfam" id="TIGR01062">
    <property type="entry name" value="parC_Gneg"/>
    <property type="match status" value="1"/>
</dbReference>
<dbReference type="PROSITE" id="PS52040">
    <property type="entry name" value="TOPO_IIA"/>
    <property type="match status" value="1"/>
</dbReference>
<keyword evidence="12" id="KW-1185">Reference proteome</keyword>
<dbReference type="GO" id="GO:0003918">
    <property type="term" value="F:DNA topoisomerase type II (double strand cut, ATP-hydrolyzing) activity"/>
    <property type="evidence" value="ECO:0007669"/>
    <property type="project" value="UniProtKB-UniRule"/>
</dbReference>
<dbReference type="InterPro" id="IPR035516">
    <property type="entry name" value="Gyrase/topoIV_suA_C"/>
</dbReference>
<dbReference type="HAMAP" id="MF_00936">
    <property type="entry name" value="ParC_type1"/>
    <property type="match status" value="1"/>
</dbReference>
<gene>
    <name evidence="7 11" type="primary">parC</name>
    <name evidence="11" type="ORF">PUV54_11290</name>
</gene>
<dbReference type="EMBL" id="CP118166">
    <property type="protein sequence ID" value="WDI30540.1"/>
    <property type="molecule type" value="Genomic_DNA"/>
</dbReference>
<dbReference type="KEGG" id="hfl:PUV54_11290"/>
<dbReference type="InterPro" id="IPR013758">
    <property type="entry name" value="Topo_IIA_A/C_ab"/>
</dbReference>
<comment type="subunit">
    <text evidence="7">Heterotetramer composed of ParC and ParE.</text>
</comment>
<evidence type="ECO:0000256" key="6">
    <source>
        <dbReference type="ARBA" id="ARBA00023235"/>
    </source>
</evidence>
<evidence type="ECO:0000256" key="7">
    <source>
        <dbReference type="HAMAP-Rule" id="MF_00936"/>
    </source>
</evidence>